<protein>
    <submittedName>
        <fullName evidence="2">DUF4864 domain-containing protein</fullName>
    </submittedName>
</protein>
<organism evidence="2 3">
    <name type="scientific">Rubellimicrobium roseum</name>
    <dbReference type="NCBI Taxonomy" id="687525"/>
    <lineage>
        <taxon>Bacteria</taxon>
        <taxon>Pseudomonadati</taxon>
        <taxon>Pseudomonadota</taxon>
        <taxon>Alphaproteobacteria</taxon>
        <taxon>Rhodobacterales</taxon>
        <taxon>Roseobacteraceae</taxon>
        <taxon>Rubellimicrobium</taxon>
    </lineage>
</organism>
<dbReference type="InterPro" id="IPR032347">
    <property type="entry name" value="DUF4864"/>
</dbReference>
<evidence type="ECO:0000313" key="2">
    <source>
        <dbReference type="EMBL" id="TNC65979.1"/>
    </source>
</evidence>
<gene>
    <name evidence="2" type="ORF">FHG71_17075</name>
</gene>
<dbReference type="EMBL" id="VDFV01000035">
    <property type="protein sequence ID" value="TNC65979.1"/>
    <property type="molecule type" value="Genomic_DNA"/>
</dbReference>
<reference evidence="2 3" key="1">
    <citation type="submission" date="2019-06" db="EMBL/GenBank/DDBJ databases">
        <authorList>
            <person name="Jiang L."/>
        </authorList>
    </citation>
    <scope>NUCLEOTIDE SEQUENCE [LARGE SCALE GENOMIC DNA]</scope>
    <source>
        <strain evidence="2 3">YIM 48858</strain>
    </source>
</reference>
<keyword evidence="1" id="KW-0732">Signal</keyword>
<dbReference type="OrthoDB" id="9130422at2"/>
<evidence type="ECO:0000256" key="1">
    <source>
        <dbReference type="SAM" id="SignalP"/>
    </source>
</evidence>
<proteinExistence type="predicted"/>
<dbReference type="AlphaFoldDB" id="A0A5C4N8I1"/>
<sequence>MRLLPTLCLIALPLAAPAQDDADRAAIAEVIRDQLSDFNARDVPGAWEHASPTIQEIFESPENFGRMVEQGYPMVWTNSEARFLELREESGALRQTVLVEDAEGRGWLLDYEMVELPEGWRINGVIVLPAPELAA</sequence>
<evidence type="ECO:0000313" key="3">
    <source>
        <dbReference type="Proteomes" id="UP000305709"/>
    </source>
</evidence>
<feature type="signal peptide" evidence="1">
    <location>
        <begin position="1"/>
        <end position="18"/>
    </location>
</feature>
<accession>A0A5C4N8I1</accession>
<keyword evidence="3" id="KW-1185">Reference proteome</keyword>
<feature type="chain" id="PRO_5022951101" evidence="1">
    <location>
        <begin position="19"/>
        <end position="135"/>
    </location>
</feature>
<dbReference type="Proteomes" id="UP000305709">
    <property type="component" value="Unassembled WGS sequence"/>
</dbReference>
<dbReference type="Pfam" id="PF16156">
    <property type="entry name" value="DUF4864"/>
    <property type="match status" value="1"/>
</dbReference>
<name>A0A5C4N8I1_9RHOB</name>
<dbReference type="RefSeq" id="WP_139082908.1">
    <property type="nucleotide sequence ID" value="NZ_VDFV01000035.1"/>
</dbReference>
<comment type="caution">
    <text evidence="2">The sequence shown here is derived from an EMBL/GenBank/DDBJ whole genome shotgun (WGS) entry which is preliminary data.</text>
</comment>